<reference evidence="1 2" key="1">
    <citation type="journal article" date="2019" name="Gut">
        <title>Antibiotics-induced monodominance of a novel gut bacterial order.</title>
        <authorList>
            <person name="Hildebrand F."/>
            <person name="Moitinho-Silva L."/>
            <person name="Blasche S."/>
            <person name="Jahn M.T."/>
            <person name="Gossmann T.I."/>
            <person name="Heuerta-Cepas J."/>
            <person name="Hercog R."/>
            <person name="Luetge M."/>
            <person name="Bahram M."/>
            <person name="Pryszlak A."/>
            <person name="Alves R.J."/>
            <person name="Waszak S.M."/>
            <person name="Zhu A."/>
            <person name="Ye L."/>
            <person name="Costea P.I."/>
            <person name="Aalvink S."/>
            <person name="Belzer C."/>
            <person name="Forslund S.K."/>
            <person name="Sunagawa S."/>
            <person name="Hentschel U."/>
            <person name="Merten C."/>
            <person name="Patil K.R."/>
            <person name="Benes V."/>
            <person name="Bork P."/>
        </authorList>
    </citation>
    <scope>NUCLEOTIDE SEQUENCE [LARGE SCALE GENOMIC DNA]</scope>
    <source>
        <strain evidence="1 2">HDS1380</strain>
    </source>
</reference>
<protein>
    <submittedName>
        <fullName evidence="1">Uncharacterized protein</fullName>
    </submittedName>
</protein>
<evidence type="ECO:0000313" key="2">
    <source>
        <dbReference type="Proteomes" id="UP000291269"/>
    </source>
</evidence>
<dbReference type="EMBL" id="SDOZ01000002">
    <property type="protein sequence ID" value="RXZ61425.1"/>
    <property type="molecule type" value="Genomic_DNA"/>
</dbReference>
<dbReference type="AlphaFoldDB" id="A0A4Q2KA52"/>
<proteinExistence type="predicted"/>
<gene>
    <name evidence="1" type="ORF">ESZ91_03275</name>
</gene>
<dbReference type="Proteomes" id="UP000291269">
    <property type="component" value="Unassembled WGS sequence"/>
</dbReference>
<dbReference type="RefSeq" id="WP_129224110.1">
    <property type="nucleotide sequence ID" value="NZ_SDOZ01000002.1"/>
</dbReference>
<sequence>MANYFRITAYNPNEDVGMIVDSNGKFEKLWQFSALLVSKGFKILAVGNDSKFTEGNIPKTEESDKLLLRACMKGNPEQNGSVIEVNGKSYEVIS</sequence>
<name>A0A4Q2KA52_9FIRM</name>
<organism evidence="1 2">
    <name type="scientific">Candidatus Borkfalkia ceftriaxoniphila</name>
    <dbReference type="NCBI Taxonomy" id="2508949"/>
    <lineage>
        <taxon>Bacteria</taxon>
        <taxon>Bacillati</taxon>
        <taxon>Bacillota</taxon>
        <taxon>Clostridia</taxon>
        <taxon>Christensenellales</taxon>
        <taxon>Christensenellaceae</taxon>
        <taxon>Candidatus Borkfalkia</taxon>
    </lineage>
</organism>
<comment type="caution">
    <text evidence="1">The sequence shown here is derived from an EMBL/GenBank/DDBJ whole genome shotgun (WGS) entry which is preliminary data.</text>
</comment>
<evidence type="ECO:0000313" key="1">
    <source>
        <dbReference type="EMBL" id="RXZ61425.1"/>
    </source>
</evidence>
<accession>A0A4Q2KA52</accession>
<keyword evidence="2" id="KW-1185">Reference proteome</keyword>